<feature type="transmembrane region" description="Helical" evidence="1">
    <location>
        <begin position="113"/>
        <end position="142"/>
    </location>
</feature>
<reference evidence="2 3" key="1">
    <citation type="submission" date="2019-09" db="EMBL/GenBank/DDBJ databases">
        <title>The complete genome of Methanoplanus sp. FWC-SCC4.</title>
        <authorList>
            <person name="Chen S.-C."/>
            <person name="Zhou Y.-Z."/>
            <person name="Lai M.-C."/>
        </authorList>
    </citation>
    <scope>NUCLEOTIDE SEQUENCE [LARGE SCALE GENOMIC DNA]</scope>
    <source>
        <strain evidence="2 3">FWC-SCC4</strain>
    </source>
</reference>
<dbReference type="KEGG" id="mefw:F1737_03220"/>
<dbReference type="RefSeq" id="WP_317137346.1">
    <property type="nucleotide sequence ID" value="NZ_CP043875.1"/>
</dbReference>
<protein>
    <submittedName>
        <fullName evidence="2">Zinc ribbon domain-containing protein</fullName>
    </submittedName>
</protein>
<keyword evidence="3" id="KW-1185">Reference proteome</keyword>
<evidence type="ECO:0000313" key="2">
    <source>
        <dbReference type="EMBL" id="WOF15772.1"/>
    </source>
</evidence>
<keyword evidence="1" id="KW-0812">Transmembrane</keyword>
<organism evidence="2 3">
    <name type="scientific">Methanochimaera problematica</name>
    <dbReference type="NCBI Taxonomy" id="2609417"/>
    <lineage>
        <taxon>Archaea</taxon>
        <taxon>Methanobacteriati</taxon>
        <taxon>Methanobacteriota</taxon>
        <taxon>Stenosarchaea group</taxon>
        <taxon>Methanomicrobia</taxon>
        <taxon>Methanomicrobiales</taxon>
        <taxon>Methanomicrobiaceae</taxon>
        <taxon>Methanochimaera</taxon>
    </lineage>
</organism>
<gene>
    <name evidence="2" type="ORF">F1737_03220</name>
</gene>
<name>A0AA97FAY2_9EURY</name>
<accession>A0AA97FAY2</accession>
<keyword evidence="1" id="KW-1133">Transmembrane helix</keyword>
<keyword evidence="1" id="KW-0472">Membrane</keyword>
<evidence type="ECO:0000256" key="1">
    <source>
        <dbReference type="SAM" id="Phobius"/>
    </source>
</evidence>
<feature type="transmembrane region" description="Helical" evidence="1">
    <location>
        <begin position="63"/>
        <end position="92"/>
    </location>
</feature>
<proteinExistence type="predicted"/>
<dbReference type="Proteomes" id="UP001301797">
    <property type="component" value="Chromosome"/>
</dbReference>
<dbReference type="GeneID" id="85229147"/>
<sequence>MDYKYCPYCGESVNAGEQNCRSCHAEIPLNISQLKVPLVSVFLSALFPGFGQVYNGDSLFKGLLIFFGCVAGSFFFLIPGLVIWIYGMYDAYSVSEKMNKREIAYKETKNRDLVLMILIPLIFMLILMFISIYVALMIYGSINQVIPGMDYLSDPQIYINELQ</sequence>
<dbReference type="AlphaFoldDB" id="A0AA97FAY2"/>
<dbReference type="EMBL" id="CP043875">
    <property type="protein sequence ID" value="WOF15772.1"/>
    <property type="molecule type" value="Genomic_DNA"/>
</dbReference>
<evidence type="ECO:0000313" key="3">
    <source>
        <dbReference type="Proteomes" id="UP001301797"/>
    </source>
</evidence>